<dbReference type="EMBL" id="MU843054">
    <property type="protein sequence ID" value="KAK2022215.1"/>
    <property type="molecule type" value="Genomic_DNA"/>
</dbReference>
<comment type="caution">
    <text evidence="1">The sequence shown here is derived from an EMBL/GenBank/DDBJ whole genome shotgun (WGS) entry which is preliminary data.</text>
</comment>
<dbReference type="Proteomes" id="UP001232148">
    <property type="component" value="Unassembled WGS sequence"/>
</dbReference>
<accession>A0AAD9LXS9</accession>
<reference evidence="1" key="1">
    <citation type="submission" date="2021-06" db="EMBL/GenBank/DDBJ databases">
        <title>Comparative genomics, transcriptomics and evolutionary studies reveal genomic signatures of adaptation to plant cell wall in hemibiotrophic fungi.</title>
        <authorList>
            <consortium name="DOE Joint Genome Institute"/>
            <person name="Baroncelli R."/>
            <person name="Diaz J.F."/>
            <person name="Benocci T."/>
            <person name="Peng M."/>
            <person name="Battaglia E."/>
            <person name="Haridas S."/>
            <person name="Andreopoulos W."/>
            <person name="Labutti K."/>
            <person name="Pangilinan J."/>
            <person name="Floch G.L."/>
            <person name="Makela M.R."/>
            <person name="Henrissat B."/>
            <person name="Grigoriev I.V."/>
            <person name="Crouch J.A."/>
            <person name="De Vries R.P."/>
            <person name="Sukno S.A."/>
            <person name="Thon M.R."/>
        </authorList>
    </citation>
    <scope>NUCLEOTIDE SEQUENCE</scope>
    <source>
        <strain evidence="1">MAFF235873</strain>
    </source>
</reference>
<evidence type="ECO:0000313" key="1">
    <source>
        <dbReference type="EMBL" id="KAK2022215.1"/>
    </source>
</evidence>
<dbReference type="AlphaFoldDB" id="A0AAD9LXS9"/>
<proteinExistence type="predicted"/>
<protein>
    <submittedName>
        <fullName evidence="1">Uncharacterized protein</fullName>
    </submittedName>
</protein>
<name>A0AAD9LXS9_9PEZI</name>
<keyword evidence="2" id="KW-1185">Reference proteome</keyword>
<gene>
    <name evidence="1" type="ORF">LX32DRAFT_657868</name>
</gene>
<sequence length="409" mass="45489">MPIIPYVPPSPTIRVAAPIHSRVGTGAVAAEREPGSASEPASDNDVNNLLTLSSFLAPAREIPLDMLHRGATPRKRWDKKGGIASRASDVDPGLASLLADRNRVSCVVQKLWQSGEAARCPTAPESYIISEETRRRIQDNLNGEHQTFWKTQALLVAYYALSWKNIEARIMNPAAILPHVQFVLAAHDSPGEVVATSDAAIALSADAKEDLILTLTEAVRLPDMGWKRFAIHRVRDLCAGVQDPYVTARVSERESLVSRLSGQDPRVLDDLNQMPLNIGDQRMHAARGFAAIEKSLNHVQIEELQKAEGILKCWQPLREQSNLMGQVVLLRKHVLLGKIQRFQGQFHEAVRELETAFAIVKQNESYLNFEEDAPDLICNYADALRERGSFEEGSKQDLFRPSVPWKVYA</sequence>
<organism evidence="1 2">
    <name type="scientific">Colletotrichum zoysiae</name>
    <dbReference type="NCBI Taxonomy" id="1216348"/>
    <lineage>
        <taxon>Eukaryota</taxon>
        <taxon>Fungi</taxon>
        <taxon>Dikarya</taxon>
        <taxon>Ascomycota</taxon>
        <taxon>Pezizomycotina</taxon>
        <taxon>Sordariomycetes</taxon>
        <taxon>Hypocreomycetidae</taxon>
        <taxon>Glomerellales</taxon>
        <taxon>Glomerellaceae</taxon>
        <taxon>Colletotrichum</taxon>
        <taxon>Colletotrichum graminicola species complex</taxon>
    </lineage>
</organism>
<evidence type="ECO:0000313" key="2">
    <source>
        <dbReference type="Proteomes" id="UP001232148"/>
    </source>
</evidence>